<dbReference type="OrthoDB" id="7739207at2759"/>
<evidence type="ECO:0000256" key="8">
    <source>
        <dbReference type="ARBA" id="ARBA00037382"/>
    </source>
</evidence>
<evidence type="ECO:0000256" key="9">
    <source>
        <dbReference type="SAM" id="MobiDB-lite"/>
    </source>
</evidence>
<dbReference type="GO" id="GO:0045467">
    <property type="term" value="P:R7 cell development"/>
    <property type="evidence" value="ECO:0007669"/>
    <property type="project" value="UniProtKB-ARBA"/>
</dbReference>
<dbReference type="PROSITE" id="PS50157">
    <property type="entry name" value="ZINC_FINGER_C2H2_2"/>
    <property type="match status" value="1"/>
</dbReference>
<dbReference type="InterPro" id="IPR013087">
    <property type="entry name" value="Znf_C2H2_type"/>
</dbReference>
<evidence type="ECO:0000256" key="5">
    <source>
        <dbReference type="ARBA" id="ARBA00023015"/>
    </source>
</evidence>
<dbReference type="Gene3D" id="3.30.710.10">
    <property type="entry name" value="Potassium Channel Kv1.1, Chain A"/>
    <property type="match status" value="1"/>
</dbReference>
<dbReference type="Pfam" id="PF00651">
    <property type="entry name" value="BTB"/>
    <property type="match status" value="1"/>
</dbReference>
<evidence type="ECO:0000256" key="7">
    <source>
        <dbReference type="ARBA" id="ARBA00023242"/>
    </source>
</evidence>
<keyword evidence="4" id="KW-0524">Neurogenesis</keyword>
<dbReference type="SMART" id="SM00355">
    <property type="entry name" value="ZnF_C2H2"/>
    <property type="match status" value="2"/>
</dbReference>
<name>A0A6I8THQ3_AEDAE</name>
<keyword evidence="6" id="KW-0804">Transcription</keyword>
<dbReference type="GO" id="GO:0008406">
    <property type="term" value="P:gonad development"/>
    <property type="evidence" value="ECO:0007669"/>
    <property type="project" value="UniProtKB-ARBA"/>
</dbReference>
<dbReference type="GO" id="GO:0016199">
    <property type="term" value="P:axon midline choice point recognition"/>
    <property type="evidence" value="ECO:0007669"/>
    <property type="project" value="UniProtKB-ARBA"/>
</dbReference>
<keyword evidence="2" id="KW-0217">Developmental protein</keyword>
<keyword evidence="3" id="KW-0221">Differentiation</keyword>
<feature type="compositionally biased region" description="Low complexity" evidence="9">
    <location>
        <begin position="207"/>
        <end position="217"/>
    </location>
</feature>
<dbReference type="InterPro" id="IPR011333">
    <property type="entry name" value="SKP1/BTB/POZ_sf"/>
</dbReference>
<comment type="function">
    <text evidence="8">Putative transcription factor required for axon growth and guidance in the central and peripheral nervous systems. Repels CNS axons away from the midline by promoting the expression of the midline repellent sli and its receptor robo.</text>
</comment>
<dbReference type="GO" id="GO:0006357">
    <property type="term" value="P:regulation of transcription by RNA polymerase II"/>
    <property type="evidence" value="ECO:0007669"/>
    <property type="project" value="TreeGrafter"/>
</dbReference>
<organism evidence="10 11">
    <name type="scientific">Aedes aegypti</name>
    <name type="common">Yellowfever mosquito</name>
    <name type="synonym">Culex aegypti</name>
    <dbReference type="NCBI Taxonomy" id="7159"/>
    <lineage>
        <taxon>Eukaryota</taxon>
        <taxon>Metazoa</taxon>
        <taxon>Ecdysozoa</taxon>
        <taxon>Arthropoda</taxon>
        <taxon>Hexapoda</taxon>
        <taxon>Insecta</taxon>
        <taxon>Pterygota</taxon>
        <taxon>Neoptera</taxon>
        <taxon>Endopterygota</taxon>
        <taxon>Diptera</taxon>
        <taxon>Nematocera</taxon>
        <taxon>Culicoidea</taxon>
        <taxon>Culicidae</taxon>
        <taxon>Culicinae</taxon>
        <taxon>Aedini</taxon>
        <taxon>Aedes</taxon>
        <taxon>Stegomyia</taxon>
    </lineage>
</organism>
<evidence type="ECO:0000313" key="11">
    <source>
        <dbReference type="Proteomes" id="UP000008820"/>
    </source>
</evidence>
<evidence type="ECO:0000256" key="1">
    <source>
        <dbReference type="ARBA" id="ARBA00004123"/>
    </source>
</evidence>
<feature type="compositionally biased region" description="Low complexity" evidence="9">
    <location>
        <begin position="293"/>
        <end position="302"/>
    </location>
</feature>
<evidence type="ECO:0000313" key="10">
    <source>
        <dbReference type="EnsemblMetazoa" id="AAEL009212-PJ"/>
    </source>
</evidence>
<dbReference type="GO" id="GO:0005634">
    <property type="term" value="C:nucleus"/>
    <property type="evidence" value="ECO:0007669"/>
    <property type="project" value="UniProtKB-SubCell"/>
</dbReference>
<reference evidence="10" key="2">
    <citation type="submission" date="2020-05" db="UniProtKB">
        <authorList>
            <consortium name="EnsemblMetazoa"/>
        </authorList>
    </citation>
    <scope>IDENTIFICATION</scope>
    <source>
        <strain evidence="10">LVP_AGWG</strain>
    </source>
</reference>
<proteinExistence type="predicted"/>
<dbReference type="InterPro" id="IPR051095">
    <property type="entry name" value="Dros_DevTransReg"/>
</dbReference>
<dbReference type="AlphaFoldDB" id="A0A6I8THQ3"/>
<dbReference type="SUPFAM" id="SSF57667">
    <property type="entry name" value="beta-beta-alpha zinc fingers"/>
    <property type="match status" value="1"/>
</dbReference>
<accession>A0A6I8THQ3</accession>
<reference evidence="10 11" key="1">
    <citation type="submission" date="2017-06" db="EMBL/GenBank/DDBJ databases">
        <title>Aedes aegypti genome working group (AGWG) sequencing and assembly.</title>
        <authorList>
            <consortium name="Aedes aegypti Genome Working Group (AGWG)"/>
            <person name="Matthews B.J."/>
        </authorList>
    </citation>
    <scope>NUCLEOTIDE SEQUENCE [LARGE SCALE GENOMIC DNA]</scope>
    <source>
        <strain evidence="10 11">LVP_AGWG</strain>
    </source>
</reference>
<dbReference type="GO" id="GO:0007526">
    <property type="term" value="P:larval somatic muscle development"/>
    <property type="evidence" value="ECO:0007669"/>
    <property type="project" value="UniProtKB-ARBA"/>
</dbReference>
<feature type="compositionally biased region" description="Polar residues" evidence="9">
    <location>
        <begin position="117"/>
        <end position="141"/>
    </location>
</feature>
<feature type="compositionally biased region" description="Polar residues" evidence="9">
    <location>
        <begin position="171"/>
        <end position="181"/>
    </location>
</feature>
<dbReference type="GO" id="GO:0045476">
    <property type="term" value="P:nurse cell apoptotic process"/>
    <property type="evidence" value="ECO:0007669"/>
    <property type="project" value="UniProtKB-ARBA"/>
</dbReference>
<dbReference type="CDD" id="cd18315">
    <property type="entry name" value="BTB_POZ_BAB-like"/>
    <property type="match status" value="1"/>
</dbReference>
<comment type="subcellular location">
    <subcellularLocation>
        <location evidence="1">Nucleus</location>
    </subcellularLocation>
</comment>
<dbReference type="PANTHER" id="PTHR23110:SF111">
    <property type="entry name" value="LONGITUDINALS LACKING PROTEIN, ISOFORMS F_I_K_T"/>
    <property type="match status" value="1"/>
</dbReference>
<protein>
    <submittedName>
        <fullName evidence="10">Uncharacterized protein</fullName>
    </submittedName>
</protein>
<dbReference type="InterPro" id="IPR000210">
    <property type="entry name" value="BTB/POZ_dom"/>
</dbReference>
<dbReference type="Proteomes" id="UP000008820">
    <property type="component" value="Chromosome 2"/>
</dbReference>
<gene>
    <name evidence="10" type="primary">5571687</name>
</gene>
<feature type="region of interest" description="Disordered" evidence="9">
    <location>
        <begin position="293"/>
        <end position="365"/>
    </location>
</feature>
<evidence type="ECO:0000256" key="6">
    <source>
        <dbReference type="ARBA" id="ARBA00023163"/>
    </source>
</evidence>
<dbReference type="FunFam" id="3.30.710.10:FF:000091">
    <property type="entry name" value="Lola, isoform F"/>
    <property type="match status" value="1"/>
</dbReference>
<dbReference type="PROSITE" id="PS50097">
    <property type="entry name" value="BTB"/>
    <property type="match status" value="1"/>
</dbReference>
<keyword evidence="11" id="KW-1185">Reference proteome</keyword>
<dbReference type="EnsemblMetazoa" id="AAEL009212-RJ">
    <property type="protein sequence ID" value="AAEL009212-PJ"/>
    <property type="gene ID" value="AAEL009212"/>
</dbReference>
<feature type="region of interest" description="Disordered" evidence="9">
    <location>
        <begin position="117"/>
        <end position="144"/>
    </location>
</feature>
<dbReference type="SUPFAM" id="SSF54695">
    <property type="entry name" value="POZ domain"/>
    <property type="match status" value="1"/>
</dbReference>
<evidence type="ECO:0000256" key="4">
    <source>
        <dbReference type="ARBA" id="ARBA00022902"/>
    </source>
</evidence>
<evidence type="ECO:0000256" key="3">
    <source>
        <dbReference type="ARBA" id="ARBA00022782"/>
    </source>
</evidence>
<dbReference type="GO" id="GO:0048813">
    <property type="term" value="P:dendrite morphogenesis"/>
    <property type="evidence" value="ECO:0007669"/>
    <property type="project" value="UniProtKB-ARBA"/>
</dbReference>
<dbReference type="GO" id="GO:0035167">
    <property type="term" value="P:larval lymph gland hemopoiesis"/>
    <property type="evidence" value="ECO:0007669"/>
    <property type="project" value="UniProtKB-ARBA"/>
</dbReference>
<evidence type="ECO:0000256" key="2">
    <source>
        <dbReference type="ARBA" id="ARBA00022473"/>
    </source>
</evidence>
<dbReference type="Gene3D" id="3.30.160.60">
    <property type="entry name" value="Classic Zinc Finger"/>
    <property type="match status" value="1"/>
</dbReference>
<dbReference type="PANTHER" id="PTHR23110">
    <property type="entry name" value="BTB DOMAIN TRANSCRIPTION FACTOR"/>
    <property type="match status" value="1"/>
</dbReference>
<dbReference type="GO" id="GO:0007464">
    <property type="term" value="P:R3/R4 cell fate commitment"/>
    <property type="evidence" value="ECO:0007669"/>
    <property type="project" value="UniProtKB-ARBA"/>
</dbReference>
<feature type="region of interest" description="Disordered" evidence="9">
    <location>
        <begin position="166"/>
        <end position="228"/>
    </location>
</feature>
<feature type="compositionally biased region" description="Basic and acidic residues" evidence="9">
    <location>
        <begin position="308"/>
        <end position="319"/>
    </location>
</feature>
<dbReference type="SMART" id="SM00225">
    <property type="entry name" value="BTB"/>
    <property type="match status" value="1"/>
</dbReference>
<sequence length="590" mass="66169">MDDDQQFCLRWNNHQSTLISVFDTLLENGTLVDCTLAAEGKFLKAHKVVLSACSPYFAALLSQQYDKHPIFILKDVKFQELRAMMDYMYRGEVNISQDQLAALLKAAESLQIKGLSDNRSTSAAPSQQKQAQNEASSTKSLLTPVVPANKASGLTIENKRPLKQDILDTDVSGSREGSVSPTLRKRKKIRRRSVDNNNVIDNHDQHSNSSSHSMHTSLQPQTQTSPVVVGVPANNNVATSIVPSAPTPSNSSNILSTSAVAVAAAASVKKTDSVQQQQVADALKLQLVKHQSQQQHLQQTQQTDDEERSSAEHAEAHDDQDSDNDTDDSQRPVQGVTGLVESQDKTINQSELMIEPKNEYDDGQDENVEDLTLDEEELLDDLDQAGPSHGGEGSSQSYAQWQMDREQNEAFMAAQDAVGGQHRDAQEFLQNTTGDATLSSRSWMMWKYLENKYKNLGQEIYKCRQCGKLYRTKYTWKRHEKKECGVKPQYHCSHCDFSTKYKHNLKTHNKIKHELLHIQQIRLQHRTMQNNQQYQSSTNLSISGDTNTVIEGSIESEANLMNNHDSAILISCQNNNIIKKPHLMEFDDFA</sequence>
<keyword evidence="7" id="KW-0539">Nucleus</keyword>
<dbReference type="InterPro" id="IPR036236">
    <property type="entry name" value="Znf_C2H2_sf"/>
</dbReference>
<keyword evidence="5" id="KW-0805">Transcription regulation</keyword>